<sequence>MSEGHMRFQGRDLALKREGVPPSHSNRTVTMLRRWEAWLRCEAPSTKLMRLLYCEKSSVKIWMSCMFSDLVYGSQAKLRLSPLCHVIRSKINRTSEGNAQTRLARSAKLQNTISTRMSSTTPRNPDRATSYGVRSGDMTSLVPPMWIFLNPGSFPESWQVNLWMDCAGMEACPVTRSSYLGGCRTDV</sequence>
<accession>A0A8E2ARV9</accession>
<evidence type="ECO:0000313" key="1">
    <source>
        <dbReference type="EMBL" id="OCH86834.1"/>
    </source>
</evidence>
<dbReference type="EMBL" id="KV722510">
    <property type="protein sequence ID" value="OCH86834.1"/>
    <property type="molecule type" value="Genomic_DNA"/>
</dbReference>
<organism evidence="1 2">
    <name type="scientific">Obba rivulosa</name>
    <dbReference type="NCBI Taxonomy" id="1052685"/>
    <lineage>
        <taxon>Eukaryota</taxon>
        <taxon>Fungi</taxon>
        <taxon>Dikarya</taxon>
        <taxon>Basidiomycota</taxon>
        <taxon>Agaricomycotina</taxon>
        <taxon>Agaricomycetes</taxon>
        <taxon>Polyporales</taxon>
        <taxon>Gelatoporiaceae</taxon>
        <taxon>Obba</taxon>
    </lineage>
</organism>
<reference evidence="1 2" key="1">
    <citation type="submission" date="2016-07" db="EMBL/GenBank/DDBJ databases">
        <title>Draft genome of the white-rot fungus Obba rivulosa 3A-2.</title>
        <authorList>
            <consortium name="DOE Joint Genome Institute"/>
            <person name="Miettinen O."/>
            <person name="Riley R."/>
            <person name="Acob R."/>
            <person name="Barry K."/>
            <person name="Cullen D."/>
            <person name="De Vries R."/>
            <person name="Hainaut M."/>
            <person name="Hatakka A."/>
            <person name="Henrissat B."/>
            <person name="Hilden K."/>
            <person name="Kuo R."/>
            <person name="Labutti K."/>
            <person name="Lipzen A."/>
            <person name="Makela M.R."/>
            <person name="Sandor L."/>
            <person name="Spatafora J.W."/>
            <person name="Grigoriev I.V."/>
            <person name="Hibbett D.S."/>
        </authorList>
    </citation>
    <scope>NUCLEOTIDE SEQUENCE [LARGE SCALE GENOMIC DNA]</scope>
    <source>
        <strain evidence="1 2">3A-2</strain>
    </source>
</reference>
<evidence type="ECO:0000313" key="2">
    <source>
        <dbReference type="Proteomes" id="UP000250043"/>
    </source>
</evidence>
<dbReference type="Proteomes" id="UP000250043">
    <property type="component" value="Unassembled WGS sequence"/>
</dbReference>
<gene>
    <name evidence="1" type="ORF">OBBRIDRAFT_796795</name>
</gene>
<dbReference type="AlphaFoldDB" id="A0A8E2ARV9"/>
<protein>
    <submittedName>
        <fullName evidence="1">Uncharacterized protein</fullName>
    </submittedName>
</protein>
<proteinExistence type="predicted"/>
<keyword evidence="2" id="KW-1185">Reference proteome</keyword>
<name>A0A8E2ARV9_9APHY</name>